<keyword evidence="3" id="KW-1003">Cell membrane</keyword>
<feature type="domain" description="ABC transmembrane type-1" evidence="8">
    <location>
        <begin position="54"/>
        <end position="234"/>
    </location>
</feature>
<evidence type="ECO:0000256" key="5">
    <source>
        <dbReference type="ARBA" id="ARBA00022989"/>
    </source>
</evidence>
<dbReference type="PROSITE" id="PS50928">
    <property type="entry name" value="ABC_TM1"/>
    <property type="match status" value="1"/>
</dbReference>
<dbReference type="GO" id="GO:0055085">
    <property type="term" value="P:transmembrane transport"/>
    <property type="evidence" value="ECO:0007669"/>
    <property type="project" value="InterPro"/>
</dbReference>
<gene>
    <name evidence="9" type="ordered locus">UWK_00830</name>
</gene>
<evidence type="ECO:0000256" key="2">
    <source>
        <dbReference type="ARBA" id="ARBA00022448"/>
    </source>
</evidence>
<dbReference type="Pfam" id="PF00528">
    <property type="entry name" value="BPD_transp_1"/>
    <property type="match status" value="1"/>
</dbReference>
<accession>M1NCA0</accession>
<feature type="transmembrane region" description="Helical" evidence="7">
    <location>
        <begin position="92"/>
        <end position="114"/>
    </location>
</feature>
<feature type="transmembrane region" description="Helical" evidence="7">
    <location>
        <begin position="174"/>
        <end position="194"/>
    </location>
</feature>
<dbReference type="PANTHER" id="PTHR30151">
    <property type="entry name" value="ALKANE SULFONATE ABC TRANSPORTER-RELATED, MEMBRANE SUBUNIT"/>
    <property type="match status" value="1"/>
</dbReference>
<dbReference type="STRING" id="1167006.UWK_00830"/>
<dbReference type="InterPro" id="IPR000515">
    <property type="entry name" value="MetI-like"/>
</dbReference>
<keyword evidence="10" id="KW-1185">Reference proteome</keyword>
<organism evidence="9 10">
    <name type="scientific">Desulfocapsa sulfexigens (strain DSM 10523 / SB164P1)</name>
    <dbReference type="NCBI Taxonomy" id="1167006"/>
    <lineage>
        <taxon>Bacteria</taxon>
        <taxon>Pseudomonadati</taxon>
        <taxon>Thermodesulfobacteriota</taxon>
        <taxon>Desulfobulbia</taxon>
        <taxon>Desulfobulbales</taxon>
        <taxon>Desulfocapsaceae</taxon>
        <taxon>Desulfocapsa</taxon>
    </lineage>
</organism>
<keyword evidence="2 7" id="KW-0813">Transport</keyword>
<evidence type="ECO:0000256" key="3">
    <source>
        <dbReference type="ARBA" id="ARBA00022475"/>
    </source>
</evidence>
<dbReference type="eggNOG" id="COG0600">
    <property type="taxonomic scope" value="Bacteria"/>
</dbReference>
<dbReference type="KEGG" id="dsf:UWK_00830"/>
<comment type="subcellular location">
    <subcellularLocation>
        <location evidence="1 7">Cell membrane</location>
        <topology evidence="1 7">Multi-pass membrane protein</topology>
    </subcellularLocation>
</comment>
<dbReference type="Gene3D" id="1.10.3720.10">
    <property type="entry name" value="MetI-like"/>
    <property type="match status" value="1"/>
</dbReference>
<evidence type="ECO:0000256" key="6">
    <source>
        <dbReference type="ARBA" id="ARBA00023136"/>
    </source>
</evidence>
<evidence type="ECO:0000256" key="4">
    <source>
        <dbReference type="ARBA" id="ARBA00022692"/>
    </source>
</evidence>
<dbReference type="PANTHER" id="PTHR30151:SF20">
    <property type="entry name" value="ABC TRANSPORTER PERMEASE PROTEIN HI_0355-RELATED"/>
    <property type="match status" value="1"/>
</dbReference>
<dbReference type="HOGENOM" id="CLU_046113_2_1_7"/>
<evidence type="ECO:0000259" key="8">
    <source>
        <dbReference type="PROSITE" id="PS50928"/>
    </source>
</evidence>
<keyword evidence="6 7" id="KW-0472">Membrane</keyword>
<feature type="transmembrane region" description="Helical" evidence="7">
    <location>
        <begin position="59"/>
        <end position="85"/>
    </location>
</feature>
<keyword evidence="5 7" id="KW-1133">Transmembrane helix</keyword>
<feature type="transmembrane region" description="Helical" evidence="7">
    <location>
        <begin position="148"/>
        <end position="168"/>
    </location>
</feature>
<dbReference type="SUPFAM" id="SSF161098">
    <property type="entry name" value="MetI-like"/>
    <property type="match status" value="1"/>
</dbReference>
<dbReference type="EMBL" id="CP003985">
    <property type="protein sequence ID" value="AGF77404.1"/>
    <property type="molecule type" value="Genomic_DNA"/>
</dbReference>
<dbReference type="RefSeq" id="WP_015403100.1">
    <property type="nucleotide sequence ID" value="NC_020304.1"/>
</dbReference>
<evidence type="ECO:0000256" key="7">
    <source>
        <dbReference type="RuleBase" id="RU363032"/>
    </source>
</evidence>
<dbReference type="OrthoDB" id="5322475at2"/>
<comment type="similarity">
    <text evidence="7">Belongs to the binding-protein-dependent transport system permease family.</text>
</comment>
<feature type="transmembrane region" description="Helical" evidence="7">
    <location>
        <begin position="215"/>
        <end position="234"/>
    </location>
</feature>
<evidence type="ECO:0000313" key="9">
    <source>
        <dbReference type="EMBL" id="AGF77404.1"/>
    </source>
</evidence>
<dbReference type="InterPro" id="IPR035906">
    <property type="entry name" value="MetI-like_sf"/>
</dbReference>
<dbReference type="AlphaFoldDB" id="M1NCA0"/>
<dbReference type="PATRIC" id="fig|1167006.5.peg.933"/>
<dbReference type="GO" id="GO:0005886">
    <property type="term" value="C:plasma membrane"/>
    <property type="evidence" value="ECO:0007669"/>
    <property type="project" value="UniProtKB-SubCell"/>
</dbReference>
<protein>
    <submittedName>
        <fullName evidence="9">ABC-type nitrate/sulfonate/bicarbonate transport system, permease component</fullName>
    </submittedName>
</protein>
<evidence type="ECO:0000313" key="10">
    <source>
        <dbReference type="Proteomes" id="UP000011721"/>
    </source>
</evidence>
<dbReference type="CDD" id="cd06261">
    <property type="entry name" value="TM_PBP2"/>
    <property type="match status" value="1"/>
</dbReference>
<dbReference type="Proteomes" id="UP000011721">
    <property type="component" value="Chromosome"/>
</dbReference>
<feature type="transmembrane region" description="Helical" evidence="7">
    <location>
        <begin position="120"/>
        <end position="136"/>
    </location>
</feature>
<sequence>MARSNFLALAILILLLGLWEVACWIFTIPVFILPPPSIIMSTAVLRAPLILPHAMTTGLEIICGIVLALAVAIPLAMGMFAFPWLEKALSPFLVTSQAIPVFALAPLLVVWLGYGVAGKILMAAIIIFFPITVSLLEGFKGCDREFRVLFRLMGAGFWQTMRLLYWPWALPHFFAGLRVGVTVATIGAVIGEWVGAQSGLGFLMIQANARLKVDLVFAVILWLSLMGLLLWYGVGWLEKKSIFWRNNQQILE</sequence>
<name>M1NCA0_DESSD</name>
<keyword evidence="4 7" id="KW-0812">Transmembrane</keyword>
<reference evidence="10" key="1">
    <citation type="journal article" date="2013" name="Stand. Genomic Sci.">
        <title>Complete genome sequence of Desulfocapsa sulfexigens, a marine deltaproteobacterium specialized in disproportionating inorganic sulfur compounds.</title>
        <authorList>
            <person name="Finster K.W."/>
            <person name="Kjeldsen K.U."/>
            <person name="Kube M."/>
            <person name="Reinhardt R."/>
            <person name="Mussmann M."/>
            <person name="Amann R."/>
            <person name="Schreiber L."/>
        </authorList>
    </citation>
    <scope>NUCLEOTIDE SEQUENCE [LARGE SCALE GENOMIC DNA]</scope>
    <source>
        <strain evidence="10">DSM 10523 / SB164P1</strain>
    </source>
</reference>
<evidence type="ECO:0000256" key="1">
    <source>
        <dbReference type="ARBA" id="ARBA00004651"/>
    </source>
</evidence>
<proteinExistence type="inferred from homology"/>